<sequence>MGPRRPRYLRRRPRGGGGGDGDERGSGARARRRDRPVRLRGRHRAGALQRAPRDRLRGEPRARRAPVPGGARALAAGLAGRHGDRGAPPPGPPARRRRAHLAERRAQGRRGGPARAAVERGAVTAFPRVAVIQFPGVNCEAETLRALERVGLVAEVFRWTRPAGELRDFQAYVLPGGFSYQDRVRAGALAAKDPLVEVLHGELERGKPALGICNGAQVLVEAGLIPGGGGVELALARNRMRGRTGYFSRWVYARVEPSPCVFTRELEPGTVLPLPVAHAEGRFVGSPGRVPALVRAGQTPLRYARHDGALATAFPEHPNGAEESVAAVCNPRGNVLAILPHPERAQDLGAVPRQMVGPWPEARSRAFDDGAGGAEAVDDAGPGLRLFEGLRRHQAWIELVGSDPEAWSALSVARARLPAARGLESLRRWRLVELGGSLPGAADLAACLHRSTQFYNPNKERCTVRNAPGDPAPVRAGEVALLVRERGGGRRRAAERWWAHETGEAVQVREAVAWALGFAAGVDGPAAAAELVALSDRRHGLLCNPFSQIPSLPGSGIPLPWITPGGEPGEPWNTEEEEW</sequence>
<dbReference type="Gene3D" id="3.40.50.880">
    <property type="match status" value="1"/>
</dbReference>
<dbReference type="Proteomes" id="UP000320184">
    <property type="component" value="Unassembled WGS sequence"/>
</dbReference>
<gene>
    <name evidence="9" type="primary">purQ</name>
    <name evidence="9" type="ORF">E6K73_11620</name>
</gene>
<dbReference type="GO" id="GO:0016787">
    <property type="term" value="F:hydrolase activity"/>
    <property type="evidence" value="ECO:0007669"/>
    <property type="project" value="UniProtKB-KW"/>
</dbReference>
<keyword evidence="1" id="KW-0963">Cytoplasm</keyword>
<keyword evidence="4" id="KW-0658">Purine biosynthesis</keyword>
<dbReference type="InterPro" id="IPR029062">
    <property type="entry name" value="Class_I_gatase-like"/>
</dbReference>
<feature type="compositionally biased region" description="Basic residues" evidence="8">
    <location>
        <begin position="29"/>
        <end position="45"/>
    </location>
</feature>
<dbReference type="PANTHER" id="PTHR47552">
    <property type="entry name" value="PHOSPHORIBOSYLFORMYLGLYCINAMIDINE SYNTHASE SUBUNIT PURQ"/>
    <property type="match status" value="1"/>
</dbReference>
<dbReference type="NCBIfam" id="TIGR01737">
    <property type="entry name" value="FGAM_synth_I"/>
    <property type="match status" value="1"/>
</dbReference>
<evidence type="ECO:0000256" key="7">
    <source>
        <dbReference type="ARBA" id="ARBA00022962"/>
    </source>
</evidence>
<dbReference type="SUPFAM" id="SSF52317">
    <property type="entry name" value="Class I glutamine amidotransferase-like"/>
    <property type="match status" value="1"/>
</dbReference>
<dbReference type="PROSITE" id="PS51273">
    <property type="entry name" value="GATASE_TYPE_1"/>
    <property type="match status" value="1"/>
</dbReference>
<evidence type="ECO:0000256" key="1">
    <source>
        <dbReference type="ARBA" id="ARBA00022490"/>
    </source>
</evidence>
<keyword evidence="2 9" id="KW-0436">Ligase</keyword>
<evidence type="ECO:0000256" key="3">
    <source>
        <dbReference type="ARBA" id="ARBA00022741"/>
    </source>
</evidence>
<evidence type="ECO:0000256" key="4">
    <source>
        <dbReference type="ARBA" id="ARBA00022755"/>
    </source>
</evidence>
<keyword evidence="5" id="KW-0378">Hydrolase</keyword>
<reference evidence="9 10" key="1">
    <citation type="journal article" date="2019" name="Nat. Microbiol.">
        <title>Mediterranean grassland soil C-N compound turnover is dependent on rainfall and depth, and is mediated by genomically divergent microorganisms.</title>
        <authorList>
            <person name="Diamond S."/>
            <person name="Andeer P.F."/>
            <person name="Li Z."/>
            <person name="Crits-Christoph A."/>
            <person name="Burstein D."/>
            <person name="Anantharaman K."/>
            <person name="Lane K.R."/>
            <person name="Thomas B.C."/>
            <person name="Pan C."/>
            <person name="Northen T.R."/>
            <person name="Banfield J.F."/>
        </authorList>
    </citation>
    <scope>NUCLEOTIDE SEQUENCE [LARGE SCALE GENOMIC DNA]</scope>
    <source>
        <strain evidence="9">WS_3</strain>
    </source>
</reference>
<dbReference type="PANTHER" id="PTHR47552:SF1">
    <property type="entry name" value="PHOSPHORIBOSYLFORMYLGLYCINAMIDINE SYNTHASE SUBUNIT PURQ"/>
    <property type="match status" value="1"/>
</dbReference>
<dbReference type="EC" id="6.3.5.3" evidence="9"/>
<evidence type="ECO:0000256" key="8">
    <source>
        <dbReference type="SAM" id="MobiDB-lite"/>
    </source>
</evidence>
<dbReference type="EMBL" id="VBOT01000136">
    <property type="protein sequence ID" value="TMQ48633.1"/>
    <property type="molecule type" value="Genomic_DNA"/>
</dbReference>
<keyword evidence="3" id="KW-0547">Nucleotide-binding</keyword>
<organism evidence="9 10">
    <name type="scientific">Eiseniibacteriota bacterium</name>
    <dbReference type="NCBI Taxonomy" id="2212470"/>
    <lineage>
        <taxon>Bacteria</taxon>
        <taxon>Candidatus Eiseniibacteriota</taxon>
    </lineage>
</organism>
<keyword evidence="6" id="KW-0067">ATP-binding</keyword>
<dbReference type="SMART" id="SM01211">
    <property type="entry name" value="GATase_5"/>
    <property type="match status" value="1"/>
</dbReference>
<dbReference type="InterPro" id="IPR010075">
    <property type="entry name" value="PRibForGlyAmidine_synth_PurQ"/>
</dbReference>
<feature type="compositionally biased region" description="Low complexity" evidence="8">
    <location>
        <begin position="65"/>
        <end position="79"/>
    </location>
</feature>
<dbReference type="GO" id="GO:0004642">
    <property type="term" value="F:phosphoribosylformylglycinamidine synthase activity"/>
    <property type="evidence" value="ECO:0007669"/>
    <property type="project" value="UniProtKB-EC"/>
</dbReference>
<evidence type="ECO:0000313" key="10">
    <source>
        <dbReference type="Proteomes" id="UP000320184"/>
    </source>
</evidence>
<dbReference type="Pfam" id="PF13507">
    <property type="entry name" value="GATase_5"/>
    <property type="match status" value="1"/>
</dbReference>
<protein>
    <submittedName>
        <fullName evidence="9">Phosphoribosylformylglycinamidine synthase I</fullName>
        <ecNumber evidence="9">6.3.5.3</ecNumber>
    </submittedName>
</protein>
<evidence type="ECO:0000313" key="9">
    <source>
        <dbReference type="EMBL" id="TMQ48633.1"/>
    </source>
</evidence>
<accession>A0A538SB78</accession>
<evidence type="ECO:0000256" key="5">
    <source>
        <dbReference type="ARBA" id="ARBA00022801"/>
    </source>
</evidence>
<name>A0A538SB78_UNCEI</name>
<dbReference type="GO" id="GO:0006189">
    <property type="term" value="P:'de novo' IMP biosynthetic process"/>
    <property type="evidence" value="ECO:0007669"/>
    <property type="project" value="InterPro"/>
</dbReference>
<proteinExistence type="predicted"/>
<feature type="compositionally biased region" description="Basic residues" evidence="8">
    <location>
        <begin position="1"/>
        <end position="14"/>
    </location>
</feature>
<dbReference type="AlphaFoldDB" id="A0A538SB78"/>
<evidence type="ECO:0000256" key="6">
    <source>
        <dbReference type="ARBA" id="ARBA00022840"/>
    </source>
</evidence>
<evidence type="ECO:0000256" key="2">
    <source>
        <dbReference type="ARBA" id="ARBA00022598"/>
    </source>
</evidence>
<comment type="caution">
    <text evidence="9">The sequence shown here is derived from an EMBL/GenBank/DDBJ whole genome shotgun (WGS) entry which is preliminary data.</text>
</comment>
<dbReference type="GO" id="GO:0005524">
    <property type="term" value="F:ATP binding"/>
    <property type="evidence" value="ECO:0007669"/>
    <property type="project" value="UniProtKB-KW"/>
</dbReference>
<feature type="region of interest" description="Disordered" evidence="8">
    <location>
        <begin position="1"/>
        <end position="116"/>
    </location>
</feature>
<keyword evidence="7" id="KW-0315">Glutamine amidotransferase</keyword>
<feature type="compositionally biased region" description="Basic and acidic residues" evidence="8">
    <location>
        <begin position="51"/>
        <end position="62"/>
    </location>
</feature>